<protein>
    <submittedName>
        <fullName evidence="1">Uncharacterized protein</fullName>
    </submittedName>
</protein>
<dbReference type="EMBL" id="BK015396">
    <property type="protein sequence ID" value="DAE04877.1"/>
    <property type="molecule type" value="Genomic_DNA"/>
</dbReference>
<reference evidence="1" key="1">
    <citation type="journal article" date="2021" name="Proc. Natl. Acad. Sci. U.S.A.">
        <title>A Catalog of Tens of Thousands of Viruses from Human Metagenomes Reveals Hidden Associations with Chronic Diseases.</title>
        <authorList>
            <person name="Tisza M.J."/>
            <person name="Buck C.B."/>
        </authorList>
    </citation>
    <scope>NUCLEOTIDE SEQUENCE</scope>
    <source>
        <strain evidence="1">CtPxx43</strain>
    </source>
</reference>
<organism evidence="1">
    <name type="scientific">Siphoviridae sp. ctPxx43</name>
    <dbReference type="NCBI Taxonomy" id="2825489"/>
    <lineage>
        <taxon>Viruses</taxon>
        <taxon>Duplodnaviria</taxon>
        <taxon>Heunggongvirae</taxon>
        <taxon>Uroviricota</taxon>
        <taxon>Caudoviricetes</taxon>
    </lineage>
</organism>
<sequence>MKKPDFRAFSGNLGIKKSRTQARNVTSCIRLTKPILMGRQLLSTFSSEFQNFFIFLHWEFVQYFLYYLYKKLTIG</sequence>
<evidence type="ECO:0000313" key="1">
    <source>
        <dbReference type="EMBL" id="DAE04877.1"/>
    </source>
</evidence>
<accession>A0A8S5PE41</accession>
<proteinExistence type="predicted"/>
<name>A0A8S5PE41_9CAUD</name>